<dbReference type="EMBL" id="JAELVR010000005">
    <property type="protein sequence ID" value="MBJ6371645.1"/>
    <property type="molecule type" value="Genomic_DNA"/>
</dbReference>
<accession>A0A8J7J4W0</accession>
<evidence type="ECO:0000256" key="1">
    <source>
        <dbReference type="SAM" id="SignalP"/>
    </source>
</evidence>
<organism evidence="3 4">
    <name type="scientific">Sedimentitalea arenosa</name>
    <dbReference type="NCBI Taxonomy" id="2798803"/>
    <lineage>
        <taxon>Bacteria</taxon>
        <taxon>Pseudomonadati</taxon>
        <taxon>Pseudomonadota</taxon>
        <taxon>Alphaproteobacteria</taxon>
        <taxon>Rhodobacterales</taxon>
        <taxon>Paracoccaceae</taxon>
        <taxon>Sedimentitalea</taxon>
    </lineage>
</organism>
<dbReference type="InterPro" id="IPR018637">
    <property type="entry name" value="DUF2059"/>
</dbReference>
<name>A0A8J7J4W0_9RHOB</name>
<feature type="signal peptide" evidence="1">
    <location>
        <begin position="1"/>
        <end position="21"/>
    </location>
</feature>
<keyword evidence="1" id="KW-0732">Signal</keyword>
<feature type="chain" id="PRO_5035218284" evidence="1">
    <location>
        <begin position="22"/>
        <end position="271"/>
    </location>
</feature>
<evidence type="ECO:0000313" key="4">
    <source>
        <dbReference type="Proteomes" id="UP000619079"/>
    </source>
</evidence>
<evidence type="ECO:0000313" key="3">
    <source>
        <dbReference type="EMBL" id="MBJ6371645.1"/>
    </source>
</evidence>
<comment type="caution">
    <text evidence="3">The sequence shown here is derived from an EMBL/GenBank/DDBJ whole genome shotgun (WGS) entry which is preliminary data.</text>
</comment>
<dbReference type="Pfam" id="PF09832">
    <property type="entry name" value="DUF2059"/>
    <property type="match status" value="1"/>
</dbReference>
<keyword evidence="4" id="KW-1185">Reference proteome</keyword>
<feature type="domain" description="DUF2059" evidence="2">
    <location>
        <begin position="77"/>
        <end position="132"/>
    </location>
</feature>
<dbReference type="Proteomes" id="UP000619079">
    <property type="component" value="Unassembled WGS sequence"/>
</dbReference>
<dbReference type="AlphaFoldDB" id="A0A8J7J4W0"/>
<reference evidence="3" key="1">
    <citation type="submission" date="2020-12" db="EMBL/GenBank/DDBJ databases">
        <title>Sedimentitalea sp. nov., isolated from sand in Incheon.</title>
        <authorList>
            <person name="Kim W."/>
        </authorList>
    </citation>
    <scope>NUCLEOTIDE SEQUENCE</scope>
    <source>
        <strain evidence="3">CAU 1593</strain>
    </source>
</reference>
<dbReference type="RefSeq" id="WP_199024501.1">
    <property type="nucleotide sequence ID" value="NZ_JAELVR010000005.1"/>
</dbReference>
<gene>
    <name evidence="3" type="ORF">JF290_08910</name>
</gene>
<proteinExistence type="predicted"/>
<evidence type="ECO:0000259" key="2">
    <source>
        <dbReference type="Pfam" id="PF09832"/>
    </source>
</evidence>
<protein>
    <submittedName>
        <fullName evidence="3">DUF2059 domain-containing protein</fullName>
    </submittedName>
</protein>
<sequence length="271" mass="29647">MGALRAAAFGVAALLALPAGAAPDMDHLADVLKLDEVIAVMREEGLRYGESLDEDMLAGTGGEYFRDRVRAIYDAEAMSGVVRSALADQMAPEDIAATTAFFESDLGQRILTLENAARKAMSDPAVEEIARANHDDLRDSDDPRLAQVARFVEVNELVDRNVASALNSNYHFFRGFVDGGGDRLSDDEILAQVWAQETELREDTENWLFGFLLMAYRPLTEDELDAYIDFSETESGQVLNGAFFEGFDEMYRTISHALGLATSGALDGSDI</sequence>